<protein>
    <submittedName>
        <fullName evidence="1">TNF receptor-associated factor 3 isoform X1</fullName>
    </submittedName>
</protein>
<reference evidence="1" key="1">
    <citation type="submission" date="2020-04" db="EMBL/GenBank/DDBJ databases">
        <authorList>
            <person name="Alioto T."/>
            <person name="Alioto T."/>
            <person name="Gomez Garrido J."/>
        </authorList>
    </citation>
    <scope>NUCLEOTIDE SEQUENCE</scope>
    <source>
        <strain evidence="1">A484AB</strain>
    </source>
</reference>
<evidence type="ECO:0000313" key="2">
    <source>
        <dbReference type="Proteomes" id="UP001152795"/>
    </source>
</evidence>
<dbReference type="Proteomes" id="UP001152795">
    <property type="component" value="Unassembled WGS sequence"/>
</dbReference>
<dbReference type="OrthoDB" id="5949002at2759"/>
<dbReference type="SUPFAM" id="SSF49599">
    <property type="entry name" value="TRAF domain-like"/>
    <property type="match status" value="1"/>
</dbReference>
<keyword evidence="2" id="KW-1185">Reference proteome</keyword>
<dbReference type="AlphaFoldDB" id="A0A6S7IMX6"/>
<evidence type="ECO:0000313" key="1">
    <source>
        <dbReference type="EMBL" id="CAB4018369.1"/>
    </source>
</evidence>
<gene>
    <name evidence="1" type="ORF">PACLA_8A058809</name>
</gene>
<keyword evidence="1" id="KW-0675">Receptor</keyword>
<dbReference type="EMBL" id="CACRXK020009974">
    <property type="protein sequence ID" value="CAB4018369.1"/>
    <property type="molecule type" value="Genomic_DNA"/>
</dbReference>
<accession>A0A6S7IMX6</accession>
<dbReference type="PANTHER" id="PTHR10131:SF94">
    <property type="entry name" value="TNF RECEPTOR-ASSOCIATED FACTOR 4"/>
    <property type="match status" value="1"/>
</dbReference>
<sequence>MEDDDKWLLAIDLFDEPKAEASSVEKQVPCKFSVFGCQFKGVKGTREMREHMRSKSPQHITLLHQVVKLQDIKIKQQHETIAKHERYVKHVSQVIKEYKEQFDEQRKQVNSQKTMLKDIQHDLTKLRVTSRKQNKNLSETIEELSEKFDQFLLDYSISKADADLKVSARYGEHLWIIRNYSRRLRRIKLGKSDDPIRSDPFYTASPGYRLCIWVYLNGRGKSLGSAISVYGKVMAGDFDPIMSWPIRPQFTFTLYEQNRAASDRKDIVRRRRVHEIKRDHDEKNSITRVNGGIPRPLGDDRSIIVGFDNFVTHEELHTCGFLKSDNIFLKVEVEINV</sequence>
<dbReference type="GO" id="GO:0031625">
    <property type="term" value="F:ubiquitin protein ligase binding"/>
    <property type="evidence" value="ECO:0007669"/>
    <property type="project" value="TreeGrafter"/>
</dbReference>
<dbReference type="PANTHER" id="PTHR10131">
    <property type="entry name" value="TNF RECEPTOR ASSOCIATED FACTOR"/>
    <property type="match status" value="1"/>
</dbReference>
<dbReference type="PROSITE" id="PS50144">
    <property type="entry name" value="MATH"/>
    <property type="match status" value="1"/>
</dbReference>
<dbReference type="Pfam" id="PF22486">
    <property type="entry name" value="MATH_2"/>
    <property type="match status" value="1"/>
</dbReference>
<organism evidence="1 2">
    <name type="scientific">Paramuricea clavata</name>
    <name type="common">Red gorgonian</name>
    <name type="synonym">Violescent sea-whip</name>
    <dbReference type="NCBI Taxonomy" id="317549"/>
    <lineage>
        <taxon>Eukaryota</taxon>
        <taxon>Metazoa</taxon>
        <taxon>Cnidaria</taxon>
        <taxon>Anthozoa</taxon>
        <taxon>Octocorallia</taxon>
        <taxon>Malacalcyonacea</taxon>
        <taxon>Plexauridae</taxon>
        <taxon>Paramuricea</taxon>
    </lineage>
</organism>
<dbReference type="InterPro" id="IPR002083">
    <property type="entry name" value="MATH/TRAF_dom"/>
</dbReference>
<proteinExistence type="predicted"/>
<name>A0A6S7IMX6_PARCT</name>
<dbReference type="GO" id="GO:0005164">
    <property type="term" value="F:tumor necrosis factor receptor binding"/>
    <property type="evidence" value="ECO:0007669"/>
    <property type="project" value="TreeGrafter"/>
</dbReference>
<comment type="caution">
    <text evidence="1">The sequence shown here is derived from an EMBL/GenBank/DDBJ whole genome shotgun (WGS) entry which is preliminary data.</text>
</comment>
<dbReference type="InterPro" id="IPR008974">
    <property type="entry name" value="TRAF-like"/>
</dbReference>
<dbReference type="Gene3D" id="2.60.210.10">
    <property type="entry name" value="Apoptosis, Tumor Necrosis Factor Receptor Associated Protein 2, Chain A"/>
    <property type="match status" value="1"/>
</dbReference>
<dbReference type="GO" id="GO:0043122">
    <property type="term" value="P:regulation of canonical NF-kappaB signal transduction"/>
    <property type="evidence" value="ECO:0007669"/>
    <property type="project" value="TreeGrafter"/>
</dbReference>